<dbReference type="GO" id="GO:0003677">
    <property type="term" value="F:DNA binding"/>
    <property type="evidence" value="ECO:0007669"/>
    <property type="project" value="UniProtKB-KW"/>
</dbReference>
<evidence type="ECO:0000313" key="7">
    <source>
        <dbReference type="EMBL" id="WEW54744.1"/>
    </source>
</evidence>
<dbReference type="PANTHER" id="PTHR31069:SF32">
    <property type="entry name" value="ARGININE METABOLISM REGULATION PROTEIN II"/>
    <property type="match status" value="1"/>
</dbReference>
<name>A0AAF0DA63_9EURO</name>
<proteinExistence type="predicted"/>
<dbReference type="CDD" id="cd00067">
    <property type="entry name" value="GAL4"/>
    <property type="match status" value="1"/>
</dbReference>
<sequence>MSAPTHPSKSAAQKPKTTRSRNGCWTCRSRKKKCDETRPECTQCLSKGLKCEGYEARLKWGNGVASRGYLKGMNCPIMVMGPGDVENRNGPQRKGGGGVFRESHGSSDSEVSAEVGKGSGDARNEGGEGGGDGLAQSATTAGAAAALLGAFDRELFRECRIFLPAISRLFVCFSVNG</sequence>
<keyword evidence="1" id="KW-0805">Transcription regulation</keyword>
<feature type="compositionally biased region" description="Polar residues" evidence="5">
    <location>
        <begin position="1"/>
        <end position="11"/>
    </location>
</feature>
<dbReference type="PROSITE" id="PS50048">
    <property type="entry name" value="ZN2_CY6_FUNGAL_2"/>
    <property type="match status" value="1"/>
</dbReference>
<dbReference type="InterPro" id="IPR050675">
    <property type="entry name" value="OAF3"/>
</dbReference>
<feature type="domain" description="Zn(2)-C6 fungal-type" evidence="6">
    <location>
        <begin position="23"/>
        <end position="51"/>
    </location>
</feature>
<dbReference type="Pfam" id="PF00172">
    <property type="entry name" value="Zn_clus"/>
    <property type="match status" value="1"/>
</dbReference>
<dbReference type="GO" id="GO:0008270">
    <property type="term" value="F:zinc ion binding"/>
    <property type="evidence" value="ECO:0007669"/>
    <property type="project" value="InterPro"/>
</dbReference>
<evidence type="ECO:0000259" key="6">
    <source>
        <dbReference type="PROSITE" id="PS50048"/>
    </source>
</evidence>
<evidence type="ECO:0000256" key="2">
    <source>
        <dbReference type="ARBA" id="ARBA00023125"/>
    </source>
</evidence>
<keyword evidence="4" id="KW-0539">Nucleus</keyword>
<dbReference type="SUPFAM" id="SSF57701">
    <property type="entry name" value="Zn2/Cys6 DNA-binding domain"/>
    <property type="match status" value="1"/>
</dbReference>
<dbReference type="AlphaFoldDB" id="A0AAF0DA63"/>
<keyword evidence="2" id="KW-0238">DNA-binding</keyword>
<feature type="region of interest" description="Disordered" evidence="5">
    <location>
        <begin position="81"/>
        <end position="135"/>
    </location>
</feature>
<keyword evidence="8" id="KW-1185">Reference proteome</keyword>
<evidence type="ECO:0000256" key="1">
    <source>
        <dbReference type="ARBA" id="ARBA00023015"/>
    </source>
</evidence>
<keyword evidence="3" id="KW-0804">Transcription</keyword>
<dbReference type="PROSITE" id="PS00463">
    <property type="entry name" value="ZN2_CY6_FUNGAL_1"/>
    <property type="match status" value="1"/>
</dbReference>
<dbReference type="InterPro" id="IPR036864">
    <property type="entry name" value="Zn2-C6_fun-type_DNA-bd_sf"/>
</dbReference>
<organism evidence="7 8">
    <name type="scientific">Emydomyces testavorans</name>
    <dbReference type="NCBI Taxonomy" id="2070801"/>
    <lineage>
        <taxon>Eukaryota</taxon>
        <taxon>Fungi</taxon>
        <taxon>Dikarya</taxon>
        <taxon>Ascomycota</taxon>
        <taxon>Pezizomycotina</taxon>
        <taxon>Eurotiomycetes</taxon>
        <taxon>Eurotiomycetidae</taxon>
        <taxon>Onygenales</taxon>
        <taxon>Nannizziopsiaceae</taxon>
        <taxon>Emydomyces</taxon>
    </lineage>
</organism>
<evidence type="ECO:0000313" key="8">
    <source>
        <dbReference type="Proteomes" id="UP001219355"/>
    </source>
</evidence>
<protein>
    <recommendedName>
        <fullName evidence="6">Zn(2)-C6 fungal-type domain-containing protein</fullName>
    </recommendedName>
</protein>
<dbReference type="Gene3D" id="4.10.240.10">
    <property type="entry name" value="Zn(2)-C6 fungal-type DNA-binding domain"/>
    <property type="match status" value="1"/>
</dbReference>
<dbReference type="GO" id="GO:0000981">
    <property type="term" value="F:DNA-binding transcription factor activity, RNA polymerase II-specific"/>
    <property type="evidence" value="ECO:0007669"/>
    <property type="project" value="InterPro"/>
</dbReference>
<dbReference type="SMART" id="SM00066">
    <property type="entry name" value="GAL4"/>
    <property type="match status" value="1"/>
</dbReference>
<accession>A0AAF0DA63</accession>
<evidence type="ECO:0000256" key="4">
    <source>
        <dbReference type="ARBA" id="ARBA00023242"/>
    </source>
</evidence>
<evidence type="ECO:0000256" key="3">
    <source>
        <dbReference type="ARBA" id="ARBA00023163"/>
    </source>
</evidence>
<evidence type="ECO:0000256" key="5">
    <source>
        <dbReference type="SAM" id="MobiDB-lite"/>
    </source>
</evidence>
<gene>
    <name evidence="7" type="ORF">PRK78_000169</name>
</gene>
<feature type="region of interest" description="Disordered" evidence="5">
    <location>
        <begin position="1"/>
        <end position="23"/>
    </location>
</feature>
<reference evidence="7" key="1">
    <citation type="submission" date="2023-03" db="EMBL/GenBank/DDBJ databases">
        <title>Emydomyces testavorans Genome Sequence.</title>
        <authorList>
            <person name="Hoyer L."/>
        </authorList>
    </citation>
    <scope>NUCLEOTIDE SEQUENCE</scope>
    <source>
        <strain evidence="7">16-2883</strain>
    </source>
</reference>
<dbReference type="EMBL" id="CP120627">
    <property type="protein sequence ID" value="WEW54744.1"/>
    <property type="molecule type" value="Genomic_DNA"/>
</dbReference>
<dbReference type="Proteomes" id="UP001219355">
    <property type="component" value="Chromosome 1"/>
</dbReference>
<dbReference type="PANTHER" id="PTHR31069">
    <property type="entry name" value="OLEATE-ACTIVATED TRANSCRIPTION FACTOR 1-RELATED"/>
    <property type="match status" value="1"/>
</dbReference>
<dbReference type="InterPro" id="IPR001138">
    <property type="entry name" value="Zn2Cys6_DnaBD"/>
</dbReference>